<gene>
    <name evidence="1" type="ORF">PCAMFM013_S056g000045</name>
</gene>
<name>A0A0G4PWE9_PENC3</name>
<evidence type="ECO:0000313" key="2">
    <source>
        <dbReference type="Proteomes" id="UP000053732"/>
    </source>
</evidence>
<evidence type="ECO:0000313" key="1">
    <source>
        <dbReference type="EMBL" id="CRL30672.1"/>
    </source>
</evidence>
<sequence>MIRSFPRGFNYPIPQGWPTWSDEQVQRQTLPWKESTDSHKNQWRAFRNVTSVLAQNKHRVSELVLDVNHLSTGLDCTIFAQPCEEYDNFLSIFQTPGFCRLDLPLLVGEQEQEDLPSFRSDYLKAFK</sequence>
<protein>
    <submittedName>
        <fullName evidence="1">Str. FM013</fullName>
    </submittedName>
</protein>
<organism evidence="1 2">
    <name type="scientific">Penicillium camemberti (strain FM 013)</name>
    <dbReference type="NCBI Taxonomy" id="1429867"/>
    <lineage>
        <taxon>Eukaryota</taxon>
        <taxon>Fungi</taxon>
        <taxon>Dikarya</taxon>
        <taxon>Ascomycota</taxon>
        <taxon>Pezizomycotina</taxon>
        <taxon>Eurotiomycetes</taxon>
        <taxon>Eurotiomycetidae</taxon>
        <taxon>Eurotiales</taxon>
        <taxon>Aspergillaceae</taxon>
        <taxon>Penicillium</taxon>
    </lineage>
</organism>
<reference evidence="1 2" key="1">
    <citation type="journal article" date="2014" name="Nat. Commun.">
        <title>Multiple recent horizontal transfers of a large genomic region in cheese making fungi.</title>
        <authorList>
            <person name="Cheeseman K."/>
            <person name="Ropars J."/>
            <person name="Renault P."/>
            <person name="Dupont J."/>
            <person name="Gouzy J."/>
            <person name="Branca A."/>
            <person name="Abraham A.L."/>
            <person name="Ceppi M."/>
            <person name="Conseiller E."/>
            <person name="Debuchy R."/>
            <person name="Malagnac F."/>
            <person name="Goarin A."/>
            <person name="Silar P."/>
            <person name="Lacoste S."/>
            <person name="Sallet E."/>
            <person name="Bensimon A."/>
            <person name="Giraud T."/>
            <person name="Brygoo Y."/>
        </authorList>
    </citation>
    <scope>NUCLEOTIDE SEQUENCE [LARGE SCALE GENOMIC DNA]</scope>
    <source>
        <strain evidence="2">FM 013</strain>
    </source>
</reference>
<dbReference type="AlphaFoldDB" id="A0A0G4PWE9"/>
<dbReference type="Proteomes" id="UP000053732">
    <property type="component" value="Unassembled WGS sequence"/>
</dbReference>
<keyword evidence="2" id="KW-1185">Reference proteome</keyword>
<accession>A0A0G4PWE9</accession>
<dbReference type="STRING" id="1429867.A0A0G4PWE9"/>
<proteinExistence type="predicted"/>
<dbReference type="EMBL" id="HG793189">
    <property type="protein sequence ID" value="CRL30672.1"/>
    <property type="molecule type" value="Genomic_DNA"/>
</dbReference>